<comment type="similarity">
    <text evidence="2">Belongs to the MscS (TC 1.A.23) family.</text>
</comment>
<evidence type="ECO:0000259" key="10">
    <source>
        <dbReference type="Pfam" id="PF21088"/>
    </source>
</evidence>
<feature type="transmembrane region" description="Helical" evidence="7">
    <location>
        <begin position="134"/>
        <end position="156"/>
    </location>
</feature>
<feature type="transmembrane region" description="Helical" evidence="7">
    <location>
        <begin position="292"/>
        <end position="312"/>
    </location>
</feature>
<dbReference type="GO" id="GO:0005886">
    <property type="term" value="C:plasma membrane"/>
    <property type="evidence" value="ECO:0007669"/>
    <property type="project" value="UniProtKB-SubCell"/>
</dbReference>
<dbReference type="InterPro" id="IPR045276">
    <property type="entry name" value="YbiO_bact"/>
</dbReference>
<dbReference type="Pfam" id="PF21082">
    <property type="entry name" value="MS_channel_3rd"/>
    <property type="match status" value="1"/>
</dbReference>
<proteinExistence type="inferred from homology"/>
<dbReference type="AlphaFoldDB" id="A0A1P8MUD2"/>
<evidence type="ECO:0000256" key="2">
    <source>
        <dbReference type="ARBA" id="ARBA00008017"/>
    </source>
</evidence>
<protein>
    <recommendedName>
        <fullName evidence="13">Mechanosensitive ion channel protein MscS</fullName>
    </recommendedName>
</protein>
<keyword evidence="4 7" id="KW-0812">Transmembrane</keyword>
<dbReference type="InterPro" id="IPR049278">
    <property type="entry name" value="MS_channel_C"/>
</dbReference>
<dbReference type="SUPFAM" id="SSF82689">
    <property type="entry name" value="Mechanosensitive channel protein MscS (YggB), C-terminal domain"/>
    <property type="match status" value="1"/>
</dbReference>
<dbReference type="SUPFAM" id="SSF82861">
    <property type="entry name" value="Mechanosensitive channel protein MscS (YggB), transmembrane region"/>
    <property type="match status" value="1"/>
</dbReference>
<feature type="domain" description="Mechanosensitive ion channel transmembrane helices 2/3" evidence="10">
    <location>
        <begin position="524"/>
        <end position="559"/>
    </location>
</feature>
<feature type="domain" description="Mechanosensitive ion channel MscS C-terminal" evidence="9">
    <location>
        <begin position="631"/>
        <end position="718"/>
    </location>
</feature>
<dbReference type="PANTHER" id="PTHR30460">
    <property type="entry name" value="MODERATE CONDUCTANCE MECHANOSENSITIVE CHANNEL YBIO"/>
    <property type="match status" value="1"/>
</dbReference>
<keyword evidence="3" id="KW-1003">Cell membrane</keyword>
<dbReference type="KEGG" id="tom:BWR18_08405"/>
<evidence type="ECO:0000313" key="11">
    <source>
        <dbReference type="EMBL" id="APX11700.1"/>
    </source>
</evidence>
<dbReference type="InterPro" id="IPR011066">
    <property type="entry name" value="MscS_channel_C_sf"/>
</dbReference>
<gene>
    <name evidence="11" type="ORF">BWR18_08405</name>
</gene>
<keyword evidence="5 7" id="KW-1133">Transmembrane helix</keyword>
<sequence length="767" mass="83798">MPKHITYAVWRGLFAVLIAISLLTNPLQAQSLVSTTSTDRETAVPDLPDPLTEDTANALISRLSDSEVRALLLDQLNAQATNPDDDTDEIEDFIYHLTSGAFAQITIALQRLPLLVTEQARAFSTFGNFVGTNGLLAIAGYFLMVLLGAFAIEFAFRRLIRGWLVLPPRRADSQSMREAIVPLAKRLTSEIVSVAVFMFAAAQITRLAVPAYYHPFFMLVGPWLIGLPRMSAAVARFFMAPNAPDYRIVSATDTTARAMVFHMFWLGMVIGIGQVIVPFNVANGVPVGETRIGAWVNFAVHLYVALLFWRYWSESIDMMRGGYNDLSPAEDWIARAYPYFGIGVALATWWIVNIVVSYENFALLEGIPQYKTLALLTFAPAMDTAIRGLVRHLAPPMTGEGPVAERAYVSTRRSYVRIGRVLVFGIVLMAVASFWDMSPTTLANAGVGERFAANLMEFLLIIAIGYLVYEVVSLIINRKLAAEMTASGYDPNAEEMGGGDGGGAGGSRLSTVLPLILGVSQAAIIVLFLLLGLSNAGVDTTPLLAGAGIVGLAIGFGAQKLVTDVVSGIFFLIDDAFRTGEYVAVDSTMGTVEKISIRSMQLRHHRGPVHTLPYGEIPKITNYSRDWVIMKLRFTVPFGTDPNKVKKIFKTIGAEMMEDPLFQDDFLQPFKSQGVLEFDDVGIVMRGKFMAKPGTQFTIRKELLTRVNKQFEENGIDFARREVRVAIPGLDDHDKLDEADKAAIAAAATEAAQEMVEAAPGAGKPGD</sequence>
<organism evidence="11 12">
    <name type="scientific">Tateyamaria omphalii</name>
    <dbReference type="NCBI Taxonomy" id="299262"/>
    <lineage>
        <taxon>Bacteria</taxon>
        <taxon>Pseudomonadati</taxon>
        <taxon>Pseudomonadota</taxon>
        <taxon>Alphaproteobacteria</taxon>
        <taxon>Rhodobacterales</taxon>
        <taxon>Roseobacteraceae</taxon>
        <taxon>Tateyamaria</taxon>
    </lineage>
</organism>
<dbReference type="OrthoDB" id="9814206at2"/>
<dbReference type="GO" id="GO:0008381">
    <property type="term" value="F:mechanosensitive monoatomic ion channel activity"/>
    <property type="evidence" value="ECO:0007669"/>
    <property type="project" value="InterPro"/>
</dbReference>
<evidence type="ECO:0000259" key="8">
    <source>
        <dbReference type="Pfam" id="PF00924"/>
    </source>
</evidence>
<feature type="transmembrane region" description="Helical" evidence="7">
    <location>
        <begin position="191"/>
        <end position="213"/>
    </location>
</feature>
<dbReference type="Gene3D" id="2.30.30.60">
    <property type="match status" value="1"/>
</dbReference>
<evidence type="ECO:0000256" key="4">
    <source>
        <dbReference type="ARBA" id="ARBA00022692"/>
    </source>
</evidence>
<feature type="transmembrane region" description="Helical" evidence="7">
    <location>
        <begin position="415"/>
        <end position="435"/>
    </location>
</feature>
<name>A0A1P8MUD2_9RHOB</name>
<accession>A0A1P8MUD2</accession>
<keyword evidence="6 7" id="KW-0472">Membrane</keyword>
<feature type="transmembrane region" description="Helical" evidence="7">
    <location>
        <begin position="260"/>
        <end position="280"/>
    </location>
</feature>
<dbReference type="EMBL" id="CP019312">
    <property type="protein sequence ID" value="APX11700.1"/>
    <property type="molecule type" value="Genomic_DNA"/>
</dbReference>
<reference evidence="11 12" key="1">
    <citation type="submission" date="2017-01" db="EMBL/GenBank/DDBJ databases">
        <title>Complete genome of Tateyamaria omphalii DOK1-4 isolated from seawater in Dokdo.</title>
        <authorList>
            <person name="Kim J.H."/>
            <person name="Chi W.-J."/>
        </authorList>
    </citation>
    <scope>NUCLEOTIDE SEQUENCE [LARGE SCALE GENOMIC DNA]</scope>
    <source>
        <strain evidence="11 12">DOK1-4</strain>
    </source>
</reference>
<keyword evidence="12" id="KW-1185">Reference proteome</keyword>
<dbReference type="Pfam" id="PF00924">
    <property type="entry name" value="MS_channel_2nd"/>
    <property type="match status" value="1"/>
</dbReference>
<dbReference type="SUPFAM" id="SSF50182">
    <property type="entry name" value="Sm-like ribonucleoproteins"/>
    <property type="match status" value="1"/>
</dbReference>
<evidence type="ECO:0000256" key="5">
    <source>
        <dbReference type="ARBA" id="ARBA00022989"/>
    </source>
</evidence>
<dbReference type="Pfam" id="PF21088">
    <property type="entry name" value="MS_channel_1st"/>
    <property type="match status" value="1"/>
</dbReference>
<dbReference type="InterPro" id="IPR023408">
    <property type="entry name" value="MscS_beta-dom_sf"/>
</dbReference>
<feature type="transmembrane region" description="Helical" evidence="7">
    <location>
        <begin position="455"/>
        <end position="476"/>
    </location>
</feature>
<evidence type="ECO:0000256" key="3">
    <source>
        <dbReference type="ARBA" id="ARBA00022475"/>
    </source>
</evidence>
<comment type="subcellular location">
    <subcellularLocation>
        <location evidence="1">Cell membrane</location>
        <topology evidence="1">Multi-pass membrane protein</topology>
    </subcellularLocation>
</comment>
<dbReference type="InterPro" id="IPR010920">
    <property type="entry name" value="LSM_dom_sf"/>
</dbReference>
<dbReference type="InterPro" id="IPR006685">
    <property type="entry name" value="MscS_channel_2nd"/>
</dbReference>
<evidence type="ECO:0000256" key="1">
    <source>
        <dbReference type="ARBA" id="ARBA00004651"/>
    </source>
</evidence>
<dbReference type="Gene3D" id="1.10.287.1260">
    <property type="match status" value="1"/>
</dbReference>
<dbReference type="STRING" id="299262.BWR18_08405"/>
<evidence type="ECO:0000313" key="12">
    <source>
        <dbReference type="Proteomes" id="UP000186336"/>
    </source>
</evidence>
<evidence type="ECO:0008006" key="13">
    <source>
        <dbReference type="Google" id="ProtNLM"/>
    </source>
</evidence>
<dbReference type="Gene3D" id="3.30.70.100">
    <property type="match status" value="1"/>
</dbReference>
<evidence type="ECO:0000259" key="9">
    <source>
        <dbReference type="Pfam" id="PF21082"/>
    </source>
</evidence>
<dbReference type="InterPro" id="IPR011014">
    <property type="entry name" value="MscS_channel_TM-2"/>
</dbReference>
<dbReference type="InterPro" id="IPR049142">
    <property type="entry name" value="MS_channel_1st"/>
</dbReference>
<evidence type="ECO:0000256" key="6">
    <source>
        <dbReference type="ARBA" id="ARBA00023136"/>
    </source>
</evidence>
<feature type="transmembrane region" description="Helical" evidence="7">
    <location>
        <begin position="512"/>
        <end position="531"/>
    </location>
</feature>
<dbReference type="RefSeq" id="WP_076627561.1">
    <property type="nucleotide sequence ID" value="NZ_CP019312.1"/>
</dbReference>
<evidence type="ECO:0000256" key="7">
    <source>
        <dbReference type="SAM" id="Phobius"/>
    </source>
</evidence>
<feature type="domain" description="Mechanosensitive ion channel MscS" evidence="8">
    <location>
        <begin position="561"/>
        <end position="625"/>
    </location>
</feature>
<feature type="transmembrane region" description="Helical" evidence="7">
    <location>
        <begin position="332"/>
        <end position="352"/>
    </location>
</feature>
<feature type="transmembrane region" description="Helical" evidence="7">
    <location>
        <begin position="543"/>
        <end position="562"/>
    </location>
</feature>
<dbReference type="Proteomes" id="UP000186336">
    <property type="component" value="Chromosome"/>
</dbReference>
<dbReference type="PANTHER" id="PTHR30460:SF0">
    <property type="entry name" value="MODERATE CONDUCTANCE MECHANOSENSITIVE CHANNEL YBIO"/>
    <property type="match status" value="1"/>
</dbReference>